<dbReference type="OMA" id="RNEDARC"/>
<accession>N1PGN8</accession>
<sequence length="459" mass="51910">MASFNLTIRPAWLQDAQKVLNDLLYDASTAKEEDHQVKKHLDQMAEYNHTATTDTTIESIWPSRDDAMPLDAQRYMAAFLSSASSPFVPADTVATVLKNSGYINEKRKILGRTLLFHQITTPGTMTNTQIPRSRPQPFQDLPAELLALIRDSLPPADVIALTFTSRSYYTTLDFQLVDLRSLVLASDLHAAFPYQKFSHAINRERYDVSRRLRRDKTAHLLKLEDHTNDSILCSACTALHPARYFSPAQLASTPLQRTCLATEAKLRFCTHWSETLQTLRQRNEDARCKSSAAPANGEETCQDPEHYTPEGTVYDPPPSLRQLGGVQYVSKTIRMGHTDDYNLLTAESVKEALEKDPVAHVRVCGHVKAGDEEVVGSFERKEGLVEGNEWSVDMPQFEVGCCEVCGMRWQFRVKDMLGRCVARYELQLSVEWELRAVREAWTKEWLGLVEGGDELTELI</sequence>
<evidence type="ECO:0000313" key="2">
    <source>
        <dbReference type="EMBL" id="EME41773.1"/>
    </source>
</evidence>
<gene>
    <name evidence="2" type="ORF">DOTSEDRAFT_26900</name>
</gene>
<dbReference type="HOGENOM" id="CLU_595840_0_0_1"/>
<feature type="region of interest" description="Disordered" evidence="1">
    <location>
        <begin position="291"/>
        <end position="316"/>
    </location>
</feature>
<dbReference type="Proteomes" id="UP000016933">
    <property type="component" value="Unassembled WGS sequence"/>
</dbReference>
<reference evidence="3" key="1">
    <citation type="journal article" date="2012" name="PLoS Genet.">
        <title>The genomes of the fungal plant pathogens Cladosporium fulvum and Dothistroma septosporum reveal adaptation to different hosts and lifestyles but also signatures of common ancestry.</title>
        <authorList>
            <person name="de Wit P.J.G.M."/>
            <person name="van der Burgt A."/>
            <person name="Oekmen B."/>
            <person name="Stergiopoulos I."/>
            <person name="Abd-Elsalam K.A."/>
            <person name="Aerts A.L."/>
            <person name="Bahkali A.H."/>
            <person name="Beenen H.G."/>
            <person name="Chettri P."/>
            <person name="Cox M.P."/>
            <person name="Datema E."/>
            <person name="de Vries R.P."/>
            <person name="Dhillon B."/>
            <person name="Ganley A.R."/>
            <person name="Griffiths S.A."/>
            <person name="Guo Y."/>
            <person name="Hamelin R.C."/>
            <person name="Henrissat B."/>
            <person name="Kabir M.S."/>
            <person name="Jashni M.K."/>
            <person name="Kema G."/>
            <person name="Klaubauf S."/>
            <person name="Lapidus A."/>
            <person name="Levasseur A."/>
            <person name="Lindquist E."/>
            <person name="Mehrabi R."/>
            <person name="Ohm R.A."/>
            <person name="Owen T.J."/>
            <person name="Salamov A."/>
            <person name="Schwelm A."/>
            <person name="Schijlen E."/>
            <person name="Sun H."/>
            <person name="van den Burg H.A."/>
            <person name="van Ham R.C.H.J."/>
            <person name="Zhang S."/>
            <person name="Goodwin S.B."/>
            <person name="Grigoriev I.V."/>
            <person name="Collemare J."/>
            <person name="Bradshaw R.E."/>
        </authorList>
    </citation>
    <scope>NUCLEOTIDE SEQUENCE [LARGE SCALE GENOMIC DNA]</scope>
    <source>
        <strain evidence="3">NZE10 / CBS 128990</strain>
    </source>
</reference>
<organism evidence="2 3">
    <name type="scientific">Dothistroma septosporum (strain NZE10 / CBS 128990)</name>
    <name type="common">Red band needle blight fungus</name>
    <name type="synonym">Mycosphaerella pini</name>
    <dbReference type="NCBI Taxonomy" id="675120"/>
    <lineage>
        <taxon>Eukaryota</taxon>
        <taxon>Fungi</taxon>
        <taxon>Dikarya</taxon>
        <taxon>Ascomycota</taxon>
        <taxon>Pezizomycotina</taxon>
        <taxon>Dothideomycetes</taxon>
        <taxon>Dothideomycetidae</taxon>
        <taxon>Mycosphaerellales</taxon>
        <taxon>Mycosphaerellaceae</taxon>
        <taxon>Dothistroma</taxon>
    </lineage>
</organism>
<reference evidence="2 3" key="2">
    <citation type="journal article" date="2012" name="PLoS Pathog.">
        <title>Diverse lifestyles and strategies of plant pathogenesis encoded in the genomes of eighteen Dothideomycetes fungi.</title>
        <authorList>
            <person name="Ohm R.A."/>
            <person name="Feau N."/>
            <person name="Henrissat B."/>
            <person name="Schoch C.L."/>
            <person name="Horwitz B.A."/>
            <person name="Barry K.W."/>
            <person name="Condon B.J."/>
            <person name="Copeland A.C."/>
            <person name="Dhillon B."/>
            <person name="Glaser F."/>
            <person name="Hesse C.N."/>
            <person name="Kosti I."/>
            <person name="LaButti K."/>
            <person name="Lindquist E.A."/>
            <person name="Lucas S."/>
            <person name="Salamov A.A."/>
            <person name="Bradshaw R.E."/>
            <person name="Ciuffetti L."/>
            <person name="Hamelin R.C."/>
            <person name="Kema G.H.J."/>
            <person name="Lawrence C."/>
            <person name="Scott J.A."/>
            <person name="Spatafora J.W."/>
            <person name="Turgeon B.G."/>
            <person name="de Wit P.J.G.M."/>
            <person name="Zhong S."/>
            <person name="Goodwin S.B."/>
            <person name="Grigoriev I.V."/>
        </authorList>
    </citation>
    <scope>NUCLEOTIDE SEQUENCE [LARGE SCALE GENOMIC DNA]</scope>
    <source>
        <strain evidence="3">NZE10 / CBS 128990</strain>
    </source>
</reference>
<proteinExistence type="predicted"/>
<evidence type="ECO:0008006" key="4">
    <source>
        <dbReference type="Google" id="ProtNLM"/>
    </source>
</evidence>
<dbReference type="AlphaFoldDB" id="N1PGN8"/>
<protein>
    <recommendedName>
        <fullName evidence="4">F-box domain-containing protein</fullName>
    </recommendedName>
</protein>
<keyword evidence="3" id="KW-1185">Reference proteome</keyword>
<evidence type="ECO:0000256" key="1">
    <source>
        <dbReference type="SAM" id="MobiDB-lite"/>
    </source>
</evidence>
<evidence type="ECO:0000313" key="3">
    <source>
        <dbReference type="Proteomes" id="UP000016933"/>
    </source>
</evidence>
<dbReference type="EMBL" id="KB446542">
    <property type="protein sequence ID" value="EME41773.1"/>
    <property type="molecule type" value="Genomic_DNA"/>
</dbReference>
<dbReference type="OrthoDB" id="10414979at2759"/>
<name>N1PGN8_DOTSN</name>